<accession>A0A9P0KWG4</accession>
<dbReference type="EMBL" id="CAKOFQ010006953">
    <property type="protein sequence ID" value="CAH1984217.1"/>
    <property type="molecule type" value="Genomic_DNA"/>
</dbReference>
<dbReference type="Proteomes" id="UP001152888">
    <property type="component" value="Unassembled WGS sequence"/>
</dbReference>
<organism evidence="1 2">
    <name type="scientific">Acanthoscelides obtectus</name>
    <name type="common">Bean weevil</name>
    <name type="synonym">Bruchus obtectus</name>
    <dbReference type="NCBI Taxonomy" id="200917"/>
    <lineage>
        <taxon>Eukaryota</taxon>
        <taxon>Metazoa</taxon>
        <taxon>Ecdysozoa</taxon>
        <taxon>Arthropoda</taxon>
        <taxon>Hexapoda</taxon>
        <taxon>Insecta</taxon>
        <taxon>Pterygota</taxon>
        <taxon>Neoptera</taxon>
        <taxon>Endopterygota</taxon>
        <taxon>Coleoptera</taxon>
        <taxon>Polyphaga</taxon>
        <taxon>Cucujiformia</taxon>
        <taxon>Chrysomeloidea</taxon>
        <taxon>Chrysomelidae</taxon>
        <taxon>Bruchinae</taxon>
        <taxon>Bruchini</taxon>
        <taxon>Acanthoscelides</taxon>
    </lineage>
</organism>
<gene>
    <name evidence="1" type="ORF">ACAOBT_LOCUS15973</name>
</gene>
<reference evidence="1" key="1">
    <citation type="submission" date="2022-03" db="EMBL/GenBank/DDBJ databases">
        <authorList>
            <person name="Sayadi A."/>
        </authorList>
    </citation>
    <scope>NUCLEOTIDE SEQUENCE</scope>
</reference>
<dbReference type="AlphaFoldDB" id="A0A9P0KWG4"/>
<keyword evidence="2" id="KW-1185">Reference proteome</keyword>
<evidence type="ECO:0000313" key="2">
    <source>
        <dbReference type="Proteomes" id="UP001152888"/>
    </source>
</evidence>
<sequence length="236" mass="27542">MKKKEGKRRRRRFSCWSPVHLDGSLKRVSSLETGPADLRLMMDVPGVDKDRERGLANQTKTNIRCSPGRKNPRSIGIFGESVLWSGFVTPPFIIKVFEFQTAFQHVWGHRNRTFIENIIAKAIEDLLKVGKDKDEYIKKLQRSTTDIKNDVTDAGKEDENKKRELLIFGEEIYMCKLKKMRARQIITVFQISFARAMKTEHPALKTLEYKKSYTPLCNIITVRRKSKKDNDDMYQR</sequence>
<name>A0A9P0KWG4_ACAOB</name>
<proteinExistence type="predicted"/>
<protein>
    <submittedName>
        <fullName evidence="1">Uncharacterized protein</fullName>
    </submittedName>
</protein>
<evidence type="ECO:0000313" key="1">
    <source>
        <dbReference type="EMBL" id="CAH1984217.1"/>
    </source>
</evidence>
<comment type="caution">
    <text evidence="1">The sequence shown here is derived from an EMBL/GenBank/DDBJ whole genome shotgun (WGS) entry which is preliminary data.</text>
</comment>
<dbReference type="OrthoDB" id="6758350at2759"/>